<gene>
    <name evidence="2" type="ORF">TSIB3V08_LOCUS5485</name>
</gene>
<keyword evidence="1" id="KW-1133">Transmembrane helix</keyword>
<sequence>MEYQEKLKVLDEELMSFYQYCQQVGFSEAEMDVICAPLVSSLRKSFFKKVIKYIIIVLTFVAFAYGLCQVDSVSLHFSAVGRLLMIKLLPFWDWTAMFYESCLVSNPFYGEYQLTEEDCVQTNQPRSLGVILSDSGLHGLGRPPAHQYLGLEGYRLSPEYRGSETV</sequence>
<organism evidence="2">
    <name type="scientific">Timema shepardi</name>
    <name type="common">Walking stick</name>
    <dbReference type="NCBI Taxonomy" id="629360"/>
    <lineage>
        <taxon>Eukaryota</taxon>
        <taxon>Metazoa</taxon>
        <taxon>Ecdysozoa</taxon>
        <taxon>Arthropoda</taxon>
        <taxon>Hexapoda</taxon>
        <taxon>Insecta</taxon>
        <taxon>Pterygota</taxon>
        <taxon>Neoptera</taxon>
        <taxon>Polyneoptera</taxon>
        <taxon>Phasmatodea</taxon>
        <taxon>Timematodea</taxon>
        <taxon>Timematoidea</taxon>
        <taxon>Timematidae</taxon>
        <taxon>Timema</taxon>
    </lineage>
</organism>
<protein>
    <submittedName>
        <fullName evidence="2">Uncharacterized protein</fullName>
    </submittedName>
</protein>
<proteinExistence type="predicted"/>
<accession>A0A7R9AVF8</accession>
<dbReference type="AlphaFoldDB" id="A0A7R9AVF8"/>
<evidence type="ECO:0000256" key="1">
    <source>
        <dbReference type="SAM" id="Phobius"/>
    </source>
</evidence>
<name>A0A7R9AVF8_TIMSH</name>
<keyword evidence="1" id="KW-0812">Transmembrane</keyword>
<dbReference type="EMBL" id="OC002142">
    <property type="protein sequence ID" value="CAD7261344.1"/>
    <property type="molecule type" value="Genomic_DNA"/>
</dbReference>
<evidence type="ECO:0000313" key="2">
    <source>
        <dbReference type="EMBL" id="CAD7261344.1"/>
    </source>
</evidence>
<feature type="transmembrane region" description="Helical" evidence="1">
    <location>
        <begin position="50"/>
        <end position="67"/>
    </location>
</feature>
<reference evidence="2" key="1">
    <citation type="submission" date="2020-11" db="EMBL/GenBank/DDBJ databases">
        <authorList>
            <person name="Tran Van P."/>
        </authorList>
    </citation>
    <scope>NUCLEOTIDE SEQUENCE</scope>
</reference>
<keyword evidence="1" id="KW-0472">Membrane</keyword>